<protein>
    <recommendedName>
        <fullName evidence="5 15">Succinyl-diaminopimelate desuccinylase</fullName>
        <shortName evidence="15">SDAP desuccinylase</shortName>
        <ecNumber evidence="4 15">3.5.1.18</ecNumber>
    </recommendedName>
    <alternativeName>
        <fullName evidence="13 15">N-succinyl-LL-2,6-diaminoheptanedioate amidohydrolase</fullName>
    </alternativeName>
</protein>
<keyword evidence="11 15" id="KW-0457">Lysine biosynthesis</keyword>
<accession>A0A937LYY8</accession>
<keyword evidence="10 15" id="KW-0220">Diaminopimelate biosynthesis</keyword>
<evidence type="ECO:0000313" key="17">
    <source>
        <dbReference type="EMBL" id="MBL6902955.1"/>
    </source>
</evidence>
<dbReference type="SUPFAM" id="SSF53187">
    <property type="entry name" value="Zn-dependent exopeptidases"/>
    <property type="match status" value="1"/>
</dbReference>
<dbReference type="GO" id="GO:0008777">
    <property type="term" value="F:acetylornithine deacetylase activity"/>
    <property type="evidence" value="ECO:0007669"/>
    <property type="project" value="TreeGrafter"/>
</dbReference>
<gene>
    <name evidence="15 17" type="primary">dapE</name>
    <name evidence="17" type="ORF">ISR29_02000</name>
</gene>
<keyword evidence="9 15" id="KW-0862">Zinc</keyword>
<comment type="catalytic activity">
    <reaction evidence="14 15">
        <text>N-succinyl-(2S,6S)-2,6-diaminopimelate + H2O = (2S,6S)-2,6-diaminopimelate + succinate</text>
        <dbReference type="Rhea" id="RHEA:22608"/>
        <dbReference type="ChEBI" id="CHEBI:15377"/>
        <dbReference type="ChEBI" id="CHEBI:30031"/>
        <dbReference type="ChEBI" id="CHEBI:57609"/>
        <dbReference type="ChEBI" id="CHEBI:58087"/>
        <dbReference type="EC" id="3.5.1.18"/>
    </reaction>
</comment>
<sequence>MNNNLIDLAKSLLEIKSLSPNDNGCFDVVESYLEPLGFETKRINYLNIENLYSSIGSKGPLFCFLGHTDVVPSGPEELWDIDPFKPEVIDDYLIGRGAADMKGAVATFLLAVKEFLNENPNPSYRICVFLNSNEEGERENGKIDRVIKDLQDDGEFIDYCLVGEASSSAKLADTIRLGRRGSLSGILKINGKQGHVAYPEKVKNPIHIAGTLIDILKQTEWDKGNEFFQPTSFQISNISSGTGATNVVPGDLEMKFNIRFSSESTEESLKEKILQILDRNNIDYDIEWALNAIPFITKKTFFKDVIIKSINDVVGYKPQINNGGGTSDGRWIAPMGTEVVELGPINETIHQINEKVNIHDLDNLKNIYKKILINLNQS</sequence>
<evidence type="ECO:0000256" key="7">
    <source>
        <dbReference type="ARBA" id="ARBA00022723"/>
    </source>
</evidence>
<dbReference type="NCBIfam" id="NF009557">
    <property type="entry name" value="PRK13009.1"/>
    <property type="match status" value="1"/>
</dbReference>
<feature type="binding site" evidence="15">
    <location>
        <position position="135"/>
    </location>
    <ligand>
        <name>Zn(2+)</name>
        <dbReference type="ChEBI" id="CHEBI:29105"/>
        <label>2</label>
    </ligand>
</feature>
<dbReference type="AlphaFoldDB" id="A0A937LYY8"/>
<dbReference type="CDD" id="cd03891">
    <property type="entry name" value="M20_DapE_proteobac"/>
    <property type="match status" value="1"/>
</dbReference>
<evidence type="ECO:0000259" key="16">
    <source>
        <dbReference type="Pfam" id="PF07687"/>
    </source>
</evidence>
<dbReference type="Gene3D" id="3.40.630.10">
    <property type="entry name" value="Zn peptidases"/>
    <property type="match status" value="1"/>
</dbReference>
<evidence type="ECO:0000256" key="12">
    <source>
        <dbReference type="ARBA" id="ARBA00023285"/>
    </source>
</evidence>
<evidence type="ECO:0000256" key="6">
    <source>
        <dbReference type="ARBA" id="ARBA00022605"/>
    </source>
</evidence>
<organism evidence="17 18">
    <name type="scientific">SAR86 cluster bacterium</name>
    <dbReference type="NCBI Taxonomy" id="2030880"/>
    <lineage>
        <taxon>Bacteria</taxon>
        <taxon>Pseudomonadati</taxon>
        <taxon>Pseudomonadota</taxon>
        <taxon>Gammaproteobacteria</taxon>
        <taxon>SAR86 cluster</taxon>
    </lineage>
</organism>
<keyword evidence="7 15" id="KW-0479">Metal-binding</keyword>
<keyword evidence="6 15" id="KW-0028">Amino-acid biosynthesis</keyword>
<comment type="subunit">
    <text evidence="3 15">Homodimer.</text>
</comment>
<dbReference type="EC" id="3.5.1.18" evidence="4 15"/>
<comment type="cofactor">
    <cofactor evidence="15">
        <name>Zn(2+)</name>
        <dbReference type="ChEBI" id="CHEBI:29105"/>
    </cofactor>
    <cofactor evidence="15">
        <name>Co(2+)</name>
        <dbReference type="ChEBI" id="CHEBI:48828"/>
    </cofactor>
    <text evidence="15">Binds 2 Zn(2+) or Co(2+) ions per subunit.</text>
</comment>
<comment type="similarity">
    <text evidence="2 15">Belongs to the peptidase M20A family. DapE subfamily.</text>
</comment>
<feature type="domain" description="Peptidase M20 dimerisation" evidence="16">
    <location>
        <begin position="178"/>
        <end position="284"/>
    </location>
</feature>
<evidence type="ECO:0000256" key="14">
    <source>
        <dbReference type="ARBA" id="ARBA00051301"/>
    </source>
</evidence>
<evidence type="ECO:0000256" key="15">
    <source>
        <dbReference type="HAMAP-Rule" id="MF_01690"/>
    </source>
</evidence>
<feature type="binding site" evidence="15">
    <location>
        <position position="100"/>
    </location>
    <ligand>
        <name>Zn(2+)</name>
        <dbReference type="ChEBI" id="CHEBI:29105"/>
        <label>1</label>
    </ligand>
</feature>
<evidence type="ECO:0000256" key="4">
    <source>
        <dbReference type="ARBA" id="ARBA00011921"/>
    </source>
</evidence>
<dbReference type="InterPro" id="IPR050072">
    <property type="entry name" value="Peptidase_M20A"/>
</dbReference>
<evidence type="ECO:0000256" key="10">
    <source>
        <dbReference type="ARBA" id="ARBA00022915"/>
    </source>
</evidence>
<feature type="binding site" evidence="15">
    <location>
        <position position="100"/>
    </location>
    <ligand>
        <name>Zn(2+)</name>
        <dbReference type="ChEBI" id="CHEBI:29105"/>
        <label>2</label>
    </ligand>
</feature>
<dbReference type="Gene3D" id="3.30.70.360">
    <property type="match status" value="1"/>
</dbReference>
<feature type="active site" description="Proton acceptor" evidence="15">
    <location>
        <position position="134"/>
    </location>
</feature>
<dbReference type="GO" id="GO:0019877">
    <property type="term" value="P:diaminopimelate biosynthetic process"/>
    <property type="evidence" value="ECO:0007669"/>
    <property type="project" value="UniProtKB-UniRule"/>
</dbReference>
<reference evidence="17" key="1">
    <citation type="submission" date="2020-10" db="EMBL/GenBank/DDBJ databases">
        <title>Microbiome of the Black Sea water column analyzed by genome centric metagenomics.</title>
        <authorList>
            <person name="Cabello-Yeves P.J."/>
            <person name="Callieri C."/>
            <person name="Picazo A."/>
            <person name="Mehrshad M."/>
            <person name="Haro-Moreno J.M."/>
            <person name="Roda-Garcia J."/>
            <person name="Dzembekova N."/>
            <person name="Slabakova V."/>
            <person name="Slabakova N."/>
            <person name="Moncheva S."/>
            <person name="Rodriguez-Valera F."/>
        </authorList>
    </citation>
    <scope>NUCLEOTIDE SEQUENCE</scope>
    <source>
        <strain evidence="17">BS30m-G43</strain>
    </source>
</reference>
<comment type="pathway">
    <text evidence="1 15">Amino-acid biosynthesis; L-lysine biosynthesis via DAP pathway; LL-2,6-diaminopimelate from (S)-tetrahydrodipicolinate (succinylase route): step 3/3.</text>
</comment>
<evidence type="ECO:0000256" key="13">
    <source>
        <dbReference type="ARBA" id="ARBA00031891"/>
    </source>
</evidence>
<evidence type="ECO:0000256" key="9">
    <source>
        <dbReference type="ARBA" id="ARBA00022833"/>
    </source>
</evidence>
<dbReference type="GO" id="GO:0008270">
    <property type="term" value="F:zinc ion binding"/>
    <property type="evidence" value="ECO:0007669"/>
    <property type="project" value="UniProtKB-UniRule"/>
</dbReference>
<dbReference type="GO" id="GO:0009089">
    <property type="term" value="P:lysine biosynthetic process via diaminopimelate"/>
    <property type="evidence" value="ECO:0007669"/>
    <property type="project" value="UniProtKB-UniRule"/>
</dbReference>
<evidence type="ECO:0000256" key="11">
    <source>
        <dbReference type="ARBA" id="ARBA00023154"/>
    </source>
</evidence>
<dbReference type="Pfam" id="PF07687">
    <property type="entry name" value="M20_dimer"/>
    <property type="match status" value="1"/>
</dbReference>
<dbReference type="InterPro" id="IPR036264">
    <property type="entry name" value="Bact_exopeptidase_dim_dom"/>
</dbReference>
<evidence type="ECO:0000313" key="18">
    <source>
        <dbReference type="Proteomes" id="UP000705230"/>
    </source>
</evidence>
<evidence type="ECO:0000256" key="2">
    <source>
        <dbReference type="ARBA" id="ARBA00006746"/>
    </source>
</evidence>
<dbReference type="InterPro" id="IPR005941">
    <property type="entry name" value="DapE_proteobac"/>
</dbReference>
<feature type="binding site" evidence="15">
    <location>
        <position position="164"/>
    </location>
    <ligand>
        <name>Zn(2+)</name>
        <dbReference type="ChEBI" id="CHEBI:29105"/>
        <label>1</label>
    </ligand>
</feature>
<comment type="function">
    <text evidence="15">Catalyzes the hydrolysis of N-succinyl-L,L-diaminopimelic acid (SDAP), forming succinate and LL-2,6-diaminopimelate (DAP), an intermediate involved in the bacterial biosynthesis of lysine and meso-diaminopimelic acid, an essential component of bacterial cell walls.</text>
</comment>
<dbReference type="InterPro" id="IPR011650">
    <property type="entry name" value="Peptidase_M20_dimer"/>
</dbReference>
<dbReference type="EMBL" id="JADHSG010000002">
    <property type="protein sequence ID" value="MBL6902955.1"/>
    <property type="molecule type" value="Genomic_DNA"/>
</dbReference>
<dbReference type="Pfam" id="PF01546">
    <property type="entry name" value="Peptidase_M20"/>
    <property type="match status" value="1"/>
</dbReference>
<feature type="binding site" evidence="15">
    <location>
        <position position="350"/>
    </location>
    <ligand>
        <name>Zn(2+)</name>
        <dbReference type="ChEBI" id="CHEBI:29105"/>
        <label>2</label>
    </ligand>
</feature>
<dbReference type="HAMAP" id="MF_01690">
    <property type="entry name" value="DapE"/>
    <property type="match status" value="1"/>
</dbReference>
<dbReference type="PANTHER" id="PTHR43808:SF31">
    <property type="entry name" value="N-ACETYL-L-CITRULLINE DEACETYLASE"/>
    <property type="match status" value="1"/>
</dbReference>
<dbReference type="GO" id="GO:0006526">
    <property type="term" value="P:L-arginine biosynthetic process"/>
    <property type="evidence" value="ECO:0007669"/>
    <property type="project" value="TreeGrafter"/>
</dbReference>
<dbReference type="Proteomes" id="UP000705230">
    <property type="component" value="Unassembled WGS sequence"/>
</dbReference>
<evidence type="ECO:0000256" key="5">
    <source>
        <dbReference type="ARBA" id="ARBA00022391"/>
    </source>
</evidence>
<dbReference type="GO" id="GO:0050897">
    <property type="term" value="F:cobalt ion binding"/>
    <property type="evidence" value="ECO:0007669"/>
    <property type="project" value="UniProtKB-UniRule"/>
</dbReference>
<proteinExistence type="inferred from homology"/>
<dbReference type="NCBIfam" id="TIGR01246">
    <property type="entry name" value="dapE_proteo"/>
    <property type="match status" value="1"/>
</dbReference>
<keyword evidence="12 15" id="KW-0170">Cobalt</keyword>
<feature type="binding site" evidence="15">
    <location>
        <position position="67"/>
    </location>
    <ligand>
        <name>Zn(2+)</name>
        <dbReference type="ChEBI" id="CHEBI:29105"/>
        <label>1</label>
    </ligand>
</feature>
<dbReference type="SUPFAM" id="SSF55031">
    <property type="entry name" value="Bacterial exopeptidase dimerisation domain"/>
    <property type="match status" value="1"/>
</dbReference>
<evidence type="ECO:0000256" key="3">
    <source>
        <dbReference type="ARBA" id="ARBA00011738"/>
    </source>
</evidence>
<evidence type="ECO:0000256" key="8">
    <source>
        <dbReference type="ARBA" id="ARBA00022801"/>
    </source>
</evidence>
<keyword evidence="8 15" id="KW-0378">Hydrolase</keyword>
<name>A0A937LYY8_9GAMM</name>
<dbReference type="PANTHER" id="PTHR43808">
    <property type="entry name" value="ACETYLORNITHINE DEACETYLASE"/>
    <property type="match status" value="1"/>
</dbReference>
<comment type="caution">
    <text evidence="17">The sequence shown here is derived from an EMBL/GenBank/DDBJ whole genome shotgun (WGS) entry which is preliminary data.</text>
</comment>
<evidence type="ECO:0000256" key="1">
    <source>
        <dbReference type="ARBA" id="ARBA00005130"/>
    </source>
</evidence>
<dbReference type="InterPro" id="IPR002933">
    <property type="entry name" value="Peptidase_M20"/>
</dbReference>
<feature type="active site" evidence="15">
    <location>
        <position position="69"/>
    </location>
</feature>
<dbReference type="GO" id="GO:0009014">
    <property type="term" value="F:succinyl-diaminopimelate desuccinylase activity"/>
    <property type="evidence" value="ECO:0007669"/>
    <property type="project" value="UniProtKB-UniRule"/>
</dbReference>